<dbReference type="Proteomes" id="UP000824120">
    <property type="component" value="Chromosome 4"/>
</dbReference>
<evidence type="ECO:0000313" key="3">
    <source>
        <dbReference type="Proteomes" id="UP000824120"/>
    </source>
</evidence>
<dbReference type="EMBL" id="JACXVP010000004">
    <property type="protein sequence ID" value="KAG5609707.1"/>
    <property type="molecule type" value="Genomic_DNA"/>
</dbReference>
<sequence>MDSDYSGSPKKKFKFDFDSSLDKKVDFWSSSHEVLFHSLKDKTLVHGRVVDLDILSSLDCHIKNLFEFQGCANIFSVPMVAYDPLIRLFYANLRSPKVGELESLVLRKRIFIHYKKLILYLGFLTLGSWPLLRTGGLLIVMSRPKDLPFESQVIAHIIATTLLLGLGLTLRLLSVIPYLSTAWSLCESASLVLYHRGYDRCYL</sequence>
<keyword evidence="1" id="KW-1133">Transmembrane helix</keyword>
<evidence type="ECO:0000313" key="2">
    <source>
        <dbReference type="EMBL" id="KAG5609707.1"/>
    </source>
</evidence>
<comment type="caution">
    <text evidence="2">The sequence shown here is derived from an EMBL/GenBank/DDBJ whole genome shotgun (WGS) entry which is preliminary data.</text>
</comment>
<accession>A0A9J5Z9M7</accession>
<organism evidence="2 3">
    <name type="scientific">Solanum commersonii</name>
    <name type="common">Commerson's wild potato</name>
    <name type="synonym">Commerson's nightshade</name>
    <dbReference type="NCBI Taxonomy" id="4109"/>
    <lineage>
        <taxon>Eukaryota</taxon>
        <taxon>Viridiplantae</taxon>
        <taxon>Streptophyta</taxon>
        <taxon>Embryophyta</taxon>
        <taxon>Tracheophyta</taxon>
        <taxon>Spermatophyta</taxon>
        <taxon>Magnoliopsida</taxon>
        <taxon>eudicotyledons</taxon>
        <taxon>Gunneridae</taxon>
        <taxon>Pentapetalae</taxon>
        <taxon>asterids</taxon>
        <taxon>lamiids</taxon>
        <taxon>Solanales</taxon>
        <taxon>Solanaceae</taxon>
        <taxon>Solanoideae</taxon>
        <taxon>Solaneae</taxon>
        <taxon>Solanum</taxon>
    </lineage>
</organism>
<evidence type="ECO:0000256" key="1">
    <source>
        <dbReference type="SAM" id="Phobius"/>
    </source>
</evidence>
<dbReference type="AlphaFoldDB" id="A0A9J5Z9M7"/>
<feature type="transmembrane region" description="Helical" evidence="1">
    <location>
        <begin position="153"/>
        <end position="173"/>
    </location>
</feature>
<proteinExistence type="predicted"/>
<keyword evidence="1" id="KW-0472">Membrane</keyword>
<gene>
    <name evidence="2" type="ORF">H5410_020988</name>
</gene>
<keyword evidence="1" id="KW-0812">Transmembrane</keyword>
<protein>
    <submittedName>
        <fullName evidence="2">Uncharacterized protein</fullName>
    </submittedName>
</protein>
<name>A0A9J5Z9M7_SOLCO</name>
<keyword evidence="3" id="KW-1185">Reference proteome</keyword>
<reference evidence="2 3" key="1">
    <citation type="submission" date="2020-09" db="EMBL/GenBank/DDBJ databases">
        <title>De no assembly of potato wild relative species, Solanum commersonii.</title>
        <authorList>
            <person name="Cho K."/>
        </authorList>
    </citation>
    <scope>NUCLEOTIDE SEQUENCE [LARGE SCALE GENOMIC DNA]</scope>
    <source>
        <strain evidence="2">LZ3.2</strain>
        <tissue evidence="2">Leaf</tissue>
    </source>
</reference>
<feature type="transmembrane region" description="Helical" evidence="1">
    <location>
        <begin position="117"/>
        <end position="141"/>
    </location>
</feature>